<evidence type="ECO:0000313" key="8">
    <source>
        <dbReference type="Proteomes" id="UP000619033"/>
    </source>
</evidence>
<accession>A0A8J7MP50</accession>
<evidence type="ECO:0000313" key="7">
    <source>
        <dbReference type="EMBL" id="MBL4926902.1"/>
    </source>
</evidence>
<dbReference type="Proteomes" id="UP000619033">
    <property type="component" value="Unassembled WGS sequence"/>
</dbReference>
<dbReference type="GO" id="GO:0016020">
    <property type="term" value="C:membrane"/>
    <property type="evidence" value="ECO:0007669"/>
    <property type="project" value="UniProtKB-SubCell"/>
</dbReference>
<feature type="transmembrane region" description="Helical" evidence="5">
    <location>
        <begin position="83"/>
        <end position="102"/>
    </location>
</feature>
<dbReference type="InterPro" id="IPR022764">
    <property type="entry name" value="Peptidase_S54_rhomboid_dom"/>
</dbReference>
<dbReference type="Gene3D" id="1.20.1540.10">
    <property type="entry name" value="Rhomboid-like"/>
    <property type="match status" value="1"/>
</dbReference>
<name>A0A8J7MP50_9RHOB</name>
<dbReference type="EMBL" id="JAESVP010000001">
    <property type="protein sequence ID" value="MBL4926902.1"/>
    <property type="molecule type" value="Genomic_DNA"/>
</dbReference>
<feature type="transmembrane region" description="Helical" evidence="5">
    <location>
        <begin position="109"/>
        <end position="129"/>
    </location>
</feature>
<feature type="transmembrane region" description="Helical" evidence="5">
    <location>
        <begin position="200"/>
        <end position="218"/>
    </location>
</feature>
<organism evidence="7 8">
    <name type="scientific">Fuscibacter oryzae</name>
    <dbReference type="NCBI Taxonomy" id="2803939"/>
    <lineage>
        <taxon>Bacteria</taxon>
        <taxon>Pseudomonadati</taxon>
        <taxon>Pseudomonadota</taxon>
        <taxon>Alphaproteobacteria</taxon>
        <taxon>Rhodobacterales</taxon>
        <taxon>Paracoccaceae</taxon>
        <taxon>Fuscibacter</taxon>
    </lineage>
</organism>
<dbReference type="GO" id="GO:0004252">
    <property type="term" value="F:serine-type endopeptidase activity"/>
    <property type="evidence" value="ECO:0007669"/>
    <property type="project" value="InterPro"/>
</dbReference>
<dbReference type="AlphaFoldDB" id="A0A8J7MP50"/>
<feature type="transmembrane region" description="Helical" evidence="5">
    <location>
        <begin position="141"/>
        <end position="160"/>
    </location>
</feature>
<proteinExistence type="predicted"/>
<keyword evidence="7" id="KW-0378">Hydrolase</keyword>
<protein>
    <submittedName>
        <fullName evidence="7">Rhomboid family intramembrane serine protease</fullName>
    </submittedName>
</protein>
<dbReference type="SUPFAM" id="SSF144091">
    <property type="entry name" value="Rhomboid-like"/>
    <property type="match status" value="1"/>
</dbReference>
<feature type="transmembrane region" description="Helical" evidence="5">
    <location>
        <begin position="172"/>
        <end position="194"/>
    </location>
</feature>
<comment type="subcellular location">
    <subcellularLocation>
        <location evidence="1">Membrane</location>
        <topology evidence="1">Multi-pass membrane protein</topology>
    </subcellularLocation>
</comment>
<comment type="caution">
    <text evidence="7">The sequence shown here is derived from an EMBL/GenBank/DDBJ whole genome shotgun (WGS) entry which is preliminary data.</text>
</comment>
<evidence type="ECO:0000256" key="3">
    <source>
        <dbReference type="ARBA" id="ARBA00022989"/>
    </source>
</evidence>
<gene>
    <name evidence="7" type="ORF">JI744_02175</name>
</gene>
<dbReference type="GO" id="GO:0006508">
    <property type="term" value="P:proteolysis"/>
    <property type="evidence" value="ECO:0007669"/>
    <property type="project" value="UniProtKB-KW"/>
</dbReference>
<keyword evidence="8" id="KW-1185">Reference proteome</keyword>
<reference evidence="7" key="1">
    <citation type="submission" date="2021-01" db="EMBL/GenBank/DDBJ databases">
        <title>Genome seq and assembly of Tabrizicola sp. KVB23.</title>
        <authorList>
            <person name="Chhetri G."/>
        </authorList>
    </citation>
    <scope>NUCLEOTIDE SEQUENCE</scope>
    <source>
        <strain evidence="7">KVB23</strain>
    </source>
</reference>
<keyword evidence="2 5" id="KW-0812">Transmembrane</keyword>
<evidence type="ECO:0000256" key="2">
    <source>
        <dbReference type="ARBA" id="ARBA00022692"/>
    </source>
</evidence>
<sequence>MQEEKVSPLNPVPWVAWLLVLPMIALEVVLSAGEAGIAGGPTAIGWRSAAVQEMAYSPVFMRAMVEAHQYPLNGMWRLVSYPFVHLSVSHLLFVAVFLLALGKFVGEAFRWWAVLAIFVISGIAGALVYTAVLPTIQTPLIGGWVPIYGLIGGVSFILWHRLRNDGAKRWRAFTMIGSLLLFRILVSPIFGWGWDVVAEIPAFVTGFLLSYLVSPGGAREVYARLRQR</sequence>
<evidence type="ECO:0000259" key="6">
    <source>
        <dbReference type="Pfam" id="PF01694"/>
    </source>
</evidence>
<evidence type="ECO:0000256" key="5">
    <source>
        <dbReference type="SAM" id="Phobius"/>
    </source>
</evidence>
<feature type="transmembrane region" description="Helical" evidence="5">
    <location>
        <begin position="12"/>
        <end position="32"/>
    </location>
</feature>
<evidence type="ECO:0000256" key="4">
    <source>
        <dbReference type="ARBA" id="ARBA00023136"/>
    </source>
</evidence>
<keyword evidence="3 5" id="KW-1133">Transmembrane helix</keyword>
<dbReference type="RefSeq" id="WP_202657811.1">
    <property type="nucleotide sequence ID" value="NZ_JAESVP010000001.1"/>
</dbReference>
<keyword evidence="4 5" id="KW-0472">Membrane</keyword>
<evidence type="ECO:0000256" key="1">
    <source>
        <dbReference type="ARBA" id="ARBA00004141"/>
    </source>
</evidence>
<feature type="domain" description="Peptidase S54 rhomboid" evidence="6">
    <location>
        <begin position="74"/>
        <end position="214"/>
    </location>
</feature>
<keyword evidence="7" id="KW-0645">Protease</keyword>
<dbReference type="InterPro" id="IPR035952">
    <property type="entry name" value="Rhomboid-like_sf"/>
</dbReference>
<dbReference type="Pfam" id="PF01694">
    <property type="entry name" value="Rhomboid"/>
    <property type="match status" value="1"/>
</dbReference>